<keyword evidence="3" id="KW-0540">Nuclease</keyword>
<evidence type="ECO:0000256" key="5">
    <source>
        <dbReference type="ARBA" id="ARBA00022759"/>
    </source>
</evidence>
<proteinExistence type="inferred from homology"/>
<evidence type="ECO:0000256" key="7">
    <source>
        <dbReference type="ARBA" id="ARBA00022833"/>
    </source>
</evidence>
<evidence type="ECO:0000256" key="4">
    <source>
        <dbReference type="ARBA" id="ARBA00022723"/>
    </source>
</evidence>
<dbReference type="PANTHER" id="PTHR46986:SF1">
    <property type="entry name" value="ENDORIBONUCLEASE YBEY, CHLOROPLASTIC"/>
    <property type="match status" value="1"/>
</dbReference>
<evidence type="ECO:0008006" key="9">
    <source>
        <dbReference type="Google" id="ProtNLM"/>
    </source>
</evidence>
<keyword evidence="6" id="KW-0378">Hydrolase</keyword>
<dbReference type="NCBIfam" id="TIGR00043">
    <property type="entry name" value="rRNA maturation RNase YbeY"/>
    <property type="match status" value="1"/>
</dbReference>
<dbReference type="GO" id="GO:0004222">
    <property type="term" value="F:metalloendopeptidase activity"/>
    <property type="evidence" value="ECO:0007669"/>
    <property type="project" value="InterPro"/>
</dbReference>
<keyword evidence="5" id="KW-0255">Endonuclease</keyword>
<accession>A0A381VYT2</accession>
<dbReference type="InterPro" id="IPR002036">
    <property type="entry name" value="YbeY"/>
</dbReference>
<reference evidence="8" key="1">
    <citation type="submission" date="2018-05" db="EMBL/GenBank/DDBJ databases">
        <authorList>
            <person name="Lanie J.A."/>
            <person name="Ng W.-L."/>
            <person name="Kazmierczak K.M."/>
            <person name="Andrzejewski T.M."/>
            <person name="Davidsen T.M."/>
            <person name="Wayne K.J."/>
            <person name="Tettelin H."/>
            <person name="Glass J.I."/>
            <person name="Rusch D."/>
            <person name="Podicherti R."/>
            <person name="Tsui H.-C.T."/>
            <person name="Winkler M.E."/>
        </authorList>
    </citation>
    <scope>NUCLEOTIDE SEQUENCE</scope>
</reference>
<dbReference type="PANTHER" id="PTHR46986">
    <property type="entry name" value="ENDORIBONUCLEASE YBEY, CHLOROPLASTIC"/>
    <property type="match status" value="1"/>
</dbReference>
<dbReference type="Gene3D" id="3.40.390.30">
    <property type="entry name" value="Metalloproteases ('zincins'), catalytic domain"/>
    <property type="match status" value="1"/>
</dbReference>
<dbReference type="GO" id="GO:0046872">
    <property type="term" value="F:metal ion binding"/>
    <property type="evidence" value="ECO:0007669"/>
    <property type="project" value="UniProtKB-KW"/>
</dbReference>
<evidence type="ECO:0000256" key="3">
    <source>
        <dbReference type="ARBA" id="ARBA00022722"/>
    </source>
</evidence>
<evidence type="ECO:0000256" key="2">
    <source>
        <dbReference type="ARBA" id="ARBA00010875"/>
    </source>
</evidence>
<comment type="cofactor">
    <cofactor evidence="1">
        <name>Zn(2+)</name>
        <dbReference type="ChEBI" id="CHEBI:29105"/>
    </cofactor>
</comment>
<dbReference type="EMBL" id="UINC01010039">
    <property type="protein sequence ID" value="SVA44813.1"/>
    <property type="molecule type" value="Genomic_DNA"/>
</dbReference>
<evidence type="ECO:0000313" key="8">
    <source>
        <dbReference type="EMBL" id="SVA44813.1"/>
    </source>
</evidence>
<protein>
    <recommendedName>
        <fullName evidence="9">rRNA maturation RNase YbeY</fullName>
    </recommendedName>
</protein>
<evidence type="ECO:0000256" key="1">
    <source>
        <dbReference type="ARBA" id="ARBA00001947"/>
    </source>
</evidence>
<keyword evidence="7" id="KW-0862">Zinc</keyword>
<organism evidence="8">
    <name type="scientific">marine metagenome</name>
    <dbReference type="NCBI Taxonomy" id="408172"/>
    <lineage>
        <taxon>unclassified sequences</taxon>
        <taxon>metagenomes</taxon>
        <taxon>ecological metagenomes</taxon>
    </lineage>
</organism>
<evidence type="ECO:0000256" key="6">
    <source>
        <dbReference type="ARBA" id="ARBA00022801"/>
    </source>
</evidence>
<sequence>VPEIPTIVSWVNTTLLATPHHLTEITVRVISKGEMLNLNSRFRGQKAPTNVLSFPSEETPNIETGISGDIAVCAAVVRSEAVEQNKTLDAHWAHMMIHAVLHLCGYDHINDVEAAIMEALEVQVLDKLGFGDPYNIC</sequence>
<dbReference type="InterPro" id="IPR023091">
    <property type="entry name" value="MetalPrtase_cat_dom_sf_prd"/>
</dbReference>
<gene>
    <name evidence="8" type="ORF">METZ01_LOCUS97667</name>
</gene>
<dbReference type="Pfam" id="PF02130">
    <property type="entry name" value="YbeY"/>
    <property type="match status" value="1"/>
</dbReference>
<dbReference type="GO" id="GO:0006364">
    <property type="term" value="P:rRNA processing"/>
    <property type="evidence" value="ECO:0007669"/>
    <property type="project" value="InterPro"/>
</dbReference>
<dbReference type="GO" id="GO:0004519">
    <property type="term" value="F:endonuclease activity"/>
    <property type="evidence" value="ECO:0007669"/>
    <property type="project" value="UniProtKB-KW"/>
</dbReference>
<comment type="similarity">
    <text evidence="2">Belongs to the endoribonuclease YbeY family.</text>
</comment>
<dbReference type="HAMAP" id="MF_00009">
    <property type="entry name" value="Endoribonucl_YbeY"/>
    <property type="match status" value="1"/>
</dbReference>
<feature type="non-terminal residue" evidence="8">
    <location>
        <position position="1"/>
    </location>
</feature>
<keyword evidence="4" id="KW-0479">Metal-binding</keyword>
<dbReference type="AlphaFoldDB" id="A0A381VYT2"/>
<dbReference type="SUPFAM" id="SSF55486">
    <property type="entry name" value="Metalloproteases ('zincins'), catalytic domain"/>
    <property type="match status" value="1"/>
</dbReference>
<name>A0A381VYT2_9ZZZZ</name>